<dbReference type="EMBL" id="VUMH01000002">
    <property type="protein sequence ID" value="MSS27045.1"/>
    <property type="molecule type" value="Genomic_DNA"/>
</dbReference>
<dbReference type="AlphaFoldDB" id="A0A6L5XIJ1"/>
<gene>
    <name evidence="3" type="ORF">FYJ44_03070</name>
</gene>
<dbReference type="InterPro" id="IPR023346">
    <property type="entry name" value="Lysozyme-like_dom_sf"/>
</dbReference>
<sequence>MLRRKTLVILSLSLGGALLLLGLLAGFVPQSEGPEVRRRASAHVVSLRPEDLPEPILPLGDGTRLWAVRRAAASPDAARGTGEDDPALTALAGQAGAEQIISFEKSGVRLDMGGDELFFDEAAAPADLAPLLALDGVSMPLLVTAQPRQYGDALDARGRPLRWQAAETLLSGYTPLSPRTAEDAKKAAEEMLPEGAYFERGDLFSRARRYQQLVENFARRYHLSTELVYAIIHSESDFSPTLISGKSAMGLMQLLPSTASDEVHRFLYGRPGDVSFDELRVPEINIRYGTAYLHILLTRYFQDVSDPLAREYCAVAAYNMGPNRFLRLYGKTGGEAVARINAMSAEELYEDLTARLPVRETRFYVAKVRRMKGQYAELR</sequence>
<name>A0A6L5XIJ1_9BACT</name>
<comment type="caution">
    <text evidence="3">The sequence shown here is derived from an EMBL/GenBank/DDBJ whole genome shotgun (WGS) entry which is preliminary data.</text>
</comment>
<comment type="similarity">
    <text evidence="1">Belongs to the transglycosylase Slt family.</text>
</comment>
<dbReference type="PANTHER" id="PTHR37423:SF2">
    <property type="entry name" value="MEMBRANE-BOUND LYTIC MUREIN TRANSGLYCOSYLASE C"/>
    <property type="match status" value="1"/>
</dbReference>
<proteinExistence type="inferred from homology"/>
<dbReference type="Gene3D" id="1.10.530.10">
    <property type="match status" value="1"/>
</dbReference>
<reference evidence="3 4" key="1">
    <citation type="submission" date="2019-09" db="EMBL/GenBank/DDBJ databases">
        <title>In-depth cultivation of the pig gut microbiome towards novel bacterial diversity and tailored functional studies.</title>
        <authorList>
            <person name="Wylensek D."/>
            <person name="Hitch T.C.A."/>
            <person name="Clavel T."/>
        </authorList>
    </citation>
    <scope>NUCLEOTIDE SEQUENCE [LARGE SCALE GENOMIC DNA]</scope>
    <source>
        <strain evidence="3 4">PG-178-WT-4</strain>
    </source>
</reference>
<accession>A0A6L5XIJ1</accession>
<dbReference type="GO" id="GO:0016020">
    <property type="term" value="C:membrane"/>
    <property type="evidence" value="ECO:0007669"/>
    <property type="project" value="InterPro"/>
</dbReference>
<dbReference type="InterPro" id="IPR000189">
    <property type="entry name" value="Transglyc_AS"/>
</dbReference>
<organism evidence="3 4">
    <name type="scientific">Desulfovibrio porci</name>
    <dbReference type="NCBI Taxonomy" id="2605782"/>
    <lineage>
        <taxon>Bacteria</taxon>
        <taxon>Pseudomonadati</taxon>
        <taxon>Thermodesulfobacteriota</taxon>
        <taxon>Desulfovibrionia</taxon>
        <taxon>Desulfovibrionales</taxon>
        <taxon>Desulfovibrionaceae</taxon>
        <taxon>Desulfovibrio</taxon>
    </lineage>
</organism>
<evidence type="ECO:0000313" key="4">
    <source>
        <dbReference type="Proteomes" id="UP000477488"/>
    </source>
</evidence>
<evidence type="ECO:0000259" key="2">
    <source>
        <dbReference type="Pfam" id="PF01464"/>
    </source>
</evidence>
<dbReference type="InterPro" id="IPR008258">
    <property type="entry name" value="Transglycosylase_SLT_dom_1"/>
</dbReference>
<dbReference type="Pfam" id="PF01464">
    <property type="entry name" value="SLT"/>
    <property type="match status" value="1"/>
</dbReference>
<dbReference type="RefSeq" id="WP_154509045.1">
    <property type="nucleotide sequence ID" value="NZ_VUMH01000002.1"/>
</dbReference>
<dbReference type="CDD" id="cd16893">
    <property type="entry name" value="LT_MltC_MltE"/>
    <property type="match status" value="1"/>
</dbReference>
<dbReference type="GO" id="GO:0000270">
    <property type="term" value="P:peptidoglycan metabolic process"/>
    <property type="evidence" value="ECO:0007669"/>
    <property type="project" value="InterPro"/>
</dbReference>
<dbReference type="PANTHER" id="PTHR37423">
    <property type="entry name" value="SOLUBLE LYTIC MUREIN TRANSGLYCOSYLASE-RELATED"/>
    <property type="match status" value="1"/>
</dbReference>
<dbReference type="PROSITE" id="PS00922">
    <property type="entry name" value="TRANSGLYCOSYLASE"/>
    <property type="match status" value="1"/>
</dbReference>
<protein>
    <submittedName>
        <fullName evidence="3">Transglycosylase SLT domain-containing protein</fullName>
    </submittedName>
</protein>
<dbReference type="Proteomes" id="UP000477488">
    <property type="component" value="Unassembled WGS sequence"/>
</dbReference>
<feature type="domain" description="Transglycosylase SLT" evidence="2">
    <location>
        <begin position="215"/>
        <end position="332"/>
    </location>
</feature>
<dbReference type="SUPFAM" id="SSF53955">
    <property type="entry name" value="Lysozyme-like"/>
    <property type="match status" value="1"/>
</dbReference>
<dbReference type="GO" id="GO:0008933">
    <property type="term" value="F:peptidoglycan lytic transglycosylase activity"/>
    <property type="evidence" value="ECO:0007669"/>
    <property type="project" value="InterPro"/>
</dbReference>
<evidence type="ECO:0000313" key="3">
    <source>
        <dbReference type="EMBL" id="MSS27045.1"/>
    </source>
</evidence>
<evidence type="ECO:0000256" key="1">
    <source>
        <dbReference type="ARBA" id="ARBA00007734"/>
    </source>
</evidence>
<keyword evidence="4" id="KW-1185">Reference proteome</keyword>